<dbReference type="EMBL" id="JANJQO010001540">
    <property type="protein sequence ID" value="KAJ2970423.1"/>
    <property type="molecule type" value="Genomic_DNA"/>
</dbReference>
<comment type="caution">
    <text evidence="1">The sequence shown here is derived from an EMBL/GenBank/DDBJ whole genome shotgun (WGS) entry which is preliminary data.</text>
</comment>
<gene>
    <name evidence="1" type="ORF">NQ176_g8198</name>
</gene>
<accession>A0ACC1MUK1</accession>
<proteinExistence type="predicted"/>
<reference evidence="1" key="1">
    <citation type="submission" date="2022-08" db="EMBL/GenBank/DDBJ databases">
        <title>Genome Sequence of Lecanicillium fungicola.</title>
        <authorList>
            <person name="Buettner E."/>
        </authorList>
    </citation>
    <scope>NUCLEOTIDE SEQUENCE</scope>
    <source>
        <strain evidence="1">Babe33</strain>
    </source>
</reference>
<evidence type="ECO:0000313" key="1">
    <source>
        <dbReference type="EMBL" id="KAJ2970423.1"/>
    </source>
</evidence>
<sequence length="157" mass="17904">MSASSSRSGATIHHLDYKLRKSKFACLAWFFKLLLRPILRKALESTIQSAIGDGVRALNRELVFARERLRAVRVCNPDSIWTFIQAVSARFTFERDPNVSARVGFKPGDDAFRGRYTPGSLVKLWEEEAEDAEQNIHEYRKDGWKNDIFNVATTPAN</sequence>
<dbReference type="Proteomes" id="UP001143910">
    <property type="component" value="Unassembled WGS sequence"/>
</dbReference>
<protein>
    <submittedName>
        <fullName evidence="1">Uncharacterized protein</fullName>
    </submittedName>
</protein>
<evidence type="ECO:0000313" key="2">
    <source>
        <dbReference type="Proteomes" id="UP001143910"/>
    </source>
</evidence>
<name>A0ACC1MUK1_9HYPO</name>
<organism evidence="1 2">
    <name type="scientific">Zarea fungicola</name>
    <dbReference type="NCBI Taxonomy" id="93591"/>
    <lineage>
        <taxon>Eukaryota</taxon>
        <taxon>Fungi</taxon>
        <taxon>Dikarya</taxon>
        <taxon>Ascomycota</taxon>
        <taxon>Pezizomycotina</taxon>
        <taxon>Sordariomycetes</taxon>
        <taxon>Hypocreomycetidae</taxon>
        <taxon>Hypocreales</taxon>
        <taxon>Cordycipitaceae</taxon>
        <taxon>Zarea</taxon>
    </lineage>
</organism>
<keyword evidence="2" id="KW-1185">Reference proteome</keyword>